<evidence type="ECO:0008006" key="4">
    <source>
        <dbReference type="Google" id="ProtNLM"/>
    </source>
</evidence>
<keyword evidence="1" id="KW-0732">Signal</keyword>
<name>A0ABT2ABQ2_9BURK</name>
<feature type="signal peptide" evidence="1">
    <location>
        <begin position="1"/>
        <end position="20"/>
    </location>
</feature>
<organism evidence="2 3">
    <name type="scientific">Massilia norwichensis</name>
    <dbReference type="NCBI Taxonomy" id="1442366"/>
    <lineage>
        <taxon>Bacteria</taxon>
        <taxon>Pseudomonadati</taxon>
        <taxon>Pseudomonadota</taxon>
        <taxon>Betaproteobacteria</taxon>
        <taxon>Burkholderiales</taxon>
        <taxon>Oxalobacteraceae</taxon>
        <taxon>Telluria group</taxon>
        <taxon>Massilia</taxon>
    </lineage>
</organism>
<dbReference type="PROSITE" id="PS51257">
    <property type="entry name" value="PROKAR_LIPOPROTEIN"/>
    <property type="match status" value="1"/>
</dbReference>
<gene>
    <name evidence="2" type="ORF">NX782_20855</name>
</gene>
<evidence type="ECO:0000313" key="3">
    <source>
        <dbReference type="Proteomes" id="UP001205560"/>
    </source>
</evidence>
<evidence type="ECO:0000313" key="2">
    <source>
        <dbReference type="EMBL" id="MCS0591646.1"/>
    </source>
</evidence>
<feature type="chain" id="PRO_5046076038" description="Lipoprotein" evidence="1">
    <location>
        <begin position="21"/>
        <end position="111"/>
    </location>
</feature>
<sequence>MKHSKWLVFFALLASFSGCSKSVPQEKLGYVGEWQGKTMYLLITQVGSVKYKRLKEGGTTSVDAPLQGFSGDNFDVGVGPVKTTFVVSKPPYQDGGMQKMVVDGIELTKTN</sequence>
<dbReference type="EMBL" id="JANUGX010000029">
    <property type="protein sequence ID" value="MCS0591646.1"/>
    <property type="molecule type" value="Genomic_DNA"/>
</dbReference>
<protein>
    <recommendedName>
        <fullName evidence="4">Lipoprotein</fullName>
    </recommendedName>
</protein>
<reference evidence="2 3" key="1">
    <citation type="submission" date="2022-08" db="EMBL/GenBank/DDBJ databases">
        <title>Reclassification of Massilia species as members of the genera Telluria, Duganella, Pseudoduganella, Mokoshia gen. nov. and Zemynaea gen. nov. using orthogonal and non-orthogonal genome-based approaches.</title>
        <authorList>
            <person name="Bowman J.P."/>
        </authorList>
    </citation>
    <scope>NUCLEOTIDE SEQUENCE [LARGE SCALE GENOMIC DNA]</scope>
    <source>
        <strain evidence="2 3">LMG 28164</strain>
    </source>
</reference>
<dbReference type="RefSeq" id="WP_258847415.1">
    <property type="nucleotide sequence ID" value="NZ_JANUGX010000029.1"/>
</dbReference>
<dbReference type="Proteomes" id="UP001205560">
    <property type="component" value="Unassembled WGS sequence"/>
</dbReference>
<comment type="caution">
    <text evidence="2">The sequence shown here is derived from an EMBL/GenBank/DDBJ whole genome shotgun (WGS) entry which is preliminary data.</text>
</comment>
<accession>A0ABT2ABQ2</accession>
<evidence type="ECO:0000256" key="1">
    <source>
        <dbReference type="SAM" id="SignalP"/>
    </source>
</evidence>
<keyword evidence="3" id="KW-1185">Reference proteome</keyword>
<proteinExistence type="predicted"/>